<protein>
    <recommendedName>
        <fullName evidence="11">XS domain-containing protein</fullName>
    </recommendedName>
</protein>
<dbReference type="InterPro" id="IPR038588">
    <property type="entry name" value="XS_domain_sf"/>
</dbReference>
<name>A0A5J9WTZ3_9POAL</name>
<gene>
    <name evidence="9" type="ORF">EJB05_02791</name>
</gene>
<dbReference type="PANTHER" id="PTHR46602">
    <property type="entry name" value="PROTEIN SUPPRESSOR OF GENE SILENCING 3"/>
    <property type="match status" value="1"/>
</dbReference>
<feature type="region of interest" description="Disordered" evidence="5">
    <location>
        <begin position="113"/>
        <end position="166"/>
    </location>
</feature>
<dbReference type="Gene3D" id="3.30.70.2890">
    <property type="entry name" value="XS domain"/>
    <property type="match status" value="1"/>
</dbReference>
<dbReference type="Proteomes" id="UP000324897">
    <property type="component" value="Chromosome 6"/>
</dbReference>
<feature type="region of interest" description="Disordered" evidence="5">
    <location>
        <begin position="1"/>
        <end position="43"/>
    </location>
</feature>
<evidence type="ECO:0000256" key="4">
    <source>
        <dbReference type="SAM" id="Coils"/>
    </source>
</evidence>
<feature type="compositionally biased region" description="Basic and acidic residues" evidence="5">
    <location>
        <begin position="183"/>
        <end position="198"/>
    </location>
</feature>
<dbReference type="CDD" id="cd12266">
    <property type="entry name" value="RRM_like_XS"/>
    <property type="match status" value="1"/>
</dbReference>
<keyword evidence="2" id="KW-0943">RNA-mediated gene silencing</keyword>
<keyword evidence="6" id="KW-0472">Membrane</keyword>
<dbReference type="InterPro" id="IPR044287">
    <property type="entry name" value="SGS3"/>
</dbReference>
<comment type="similarity">
    <text evidence="3">Belongs to the SGS3 family.</text>
</comment>
<dbReference type="Gramene" id="TVU51367">
    <property type="protein sequence ID" value="TVU51367"/>
    <property type="gene ID" value="EJB05_02791"/>
</dbReference>
<dbReference type="InterPro" id="IPR005381">
    <property type="entry name" value="Znf-XS_domain"/>
</dbReference>
<evidence type="ECO:0000259" key="8">
    <source>
        <dbReference type="Pfam" id="PF03470"/>
    </source>
</evidence>
<evidence type="ECO:0000256" key="3">
    <source>
        <dbReference type="ARBA" id="ARBA00024022"/>
    </source>
</evidence>
<feature type="domain" description="XS" evidence="7">
    <location>
        <begin position="328"/>
        <end position="442"/>
    </location>
</feature>
<feature type="transmembrane region" description="Helical" evidence="6">
    <location>
        <begin position="56"/>
        <end position="83"/>
    </location>
</feature>
<comment type="caution">
    <text evidence="9">The sequence shown here is derived from an EMBL/GenBank/DDBJ whole genome shotgun (WGS) entry which is preliminary data.</text>
</comment>
<keyword evidence="6" id="KW-1133">Transmembrane helix</keyword>
<evidence type="ECO:0000259" key="7">
    <source>
        <dbReference type="Pfam" id="PF03468"/>
    </source>
</evidence>
<evidence type="ECO:0000256" key="2">
    <source>
        <dbReference type="ARBA" id="ARBA00023158"/>
    </source>
</evidence>
<feature type="region of interest" description="Disordered" evidence="5">
    <location>
        <begin position="183"/>
        <end position="222"/>
    </location>
</feature>
<evidence type="ECO:0000256" key="1">
    <source>
        <dbReference type="ARBA" id="ARBA00023054"/>
    </source>
</evidence>
<evidence type="ECO:0008006" key="11">
    <source>
        <dbReference type="Google" id="ProtNLM"/>
    </source>
</evidence>
<keyword evidence="1 4" id="KW-0175">Coiled coil</keyword>
<keyword evidence="6" id="KW-0812">Transmembrane</keyword>
<sequence length="656" mass="74767">MSGSGDRRGGVPPGSGEHPPLSLLSPRRAAPLGRTGRAMPDRLGGRIGFRTDCGGALLCFAVRLALMWLVSAWIVSALLIYFLDPDVASGGGWETAGKKSKKPGQAAVKQWAPWSSVNAAPNTARPAWGGSGSSQTTWAQPSAANKGNYRPPAQTPQGPRPFSAQPLANGWQWQSRARPVGSEIKEHDADNVEDHEVDNVSDDDEDDLSDDLSDDYDSDASEKSFETRKMNKWFKGFFETLEKLSVEEINEHTRQWHCPACKNGPGAIDWYKGLQPLMTHARTKGSTRVKLHRELAALLEEELSRRGTSVVPAGEQFGKWKGLRESTDREIVWPPMVIVMNTWLEKDDDDMWKGMGNQELLDYFGEYAANKARHAYGPSGHRGMSVLIFESSAVGYMEAERLHKHFVVQRTDRNAWQTNKVRFVPGGDRQLYGYLANKDDMETFNRHCQGKSRLKYEMRSYNEMVVSQMKQMSEDNQQLNYLKNKVVKTEQRSKAVEETLGVITQKLRETMEENIFVRSKAKEKHAEYEQEMKYQEEFFHNQIENIHKATEDKEKMFEKLLQEERSKARRFDVDSGTTEDRKLRKEQVQKFIDCQVKDVTEFEAERDELIKAHEEKKMKLKKEYMEKEVQLEKELDAALTGLMEKHKPDTFQASSA</sequence>
<keyword evidence="10" id="KW-1185">Reference proteome</keyword>
<feature type="domain" description="Zinc finger-XS" evidence="8">
    <location>
        <begin position="258"/>
        <end position="296"/>
    </location>
</feature>
<reference evidence="9 10" key="1">
    <citation type="journal article" date="2019" name="Sci. Rep.">
        <title>A high-quality genome of Eragrostis curvula grass provides insights into Poaceae evolution and supports new strategies to enhance forage quality.</title>
        <authorList>
            <person name="Carballo J."/>
            <person name="Santos B.A.C.M."/>
            <person name="Zappacosta D."/>
            <person name="Garbus I."/>
            <person name="Selva J.P."/>
            <person name="Gallo C.A."/>
            <person name="Diaz A."/>
            <person name="Albertini E."/>
            <person name="Caccamo M."/>
            <person name="Echenique V."/>
        </authorList>
    </citation>
    <scope>NUCLEOTIDE SEQUENCE [LARGE SCALE GENOMIC DNA]</scope>
    <source>
        <strain evidence="10">cv. Victoria</strain>
        <tissue evidence="9">Leaf</tissue>
    </source>
</reference>
<feature type="compositionally biased region" description="Polar residues" evidence="5">
    <location>
        <begin position="133"/>
        <end position="145"/>
    </location>
</feature>
<evidence type="ECO:0000256" key="5">
    <source>
        <dbReference type="SAM" id="MobiDB-lite"/>
    </source>
</evidence>
<dbReference type="PANTHER" id="PTHR46602:SF1">
    <property type="entry name" value="PROTEIN SUPPRESSOR OF GENE SILENCING 3"/>
    <property type="match status" value="1"/>
</dbReference>
<accession>A0A5J9WTZ3</accession>
<dbReference type="GO" id="GO:0031047">
    <property type="term" value="P:regulatory ncRNA-mediated gene silencing"/>
    <property type="evidence" value="ECO:0007669"/>
    <property type="project" value="UniProtKB-KW"/>
</dbReference>
<dbReference type="EMBL" id="RWGY01000002">
    <property type="protein sequence ID" value="TVU51367.1"/>
    <property type="molecule type" value="Genomic_DNA"/>
</dbReference>
<dbReference type="Pfam" id="PF03470">
    <property type="entry name" value="zf-XS"/>
    <property type="match status" value="1"/>
</dbReference>
<organism evidence="9 10">
    <name type="scientific">Eragrostis curvula</name>
    <name type="common">weeping love grass</name>
    <dbReference type="NCBI Taxonomy" id="38414"/>
    <lineage>
        <taxon>Eukaryota</taxon>
        <taxon>Viridiplantae</taxon>
        <taxon>Streptophyta</taxon>
        <taxon>Embryophyta</taxon>
        <taxon>Tracheophyta</taxon>
        <taxon>Spermatophyta</taxon>
        <taxon>Magnoliopsida</taxon>
        <taxon>Liliopsida</taxon>
        <taxon>Poales</taxon>
        <taxon>Poaceae</taxon>
        <taxon>PACMAD clade</taxon>
        <taxon>Chloridoideae</taxon>
        <taxon>Eragrostideae</taxon>
        <taxon>Eragrostidinae</taxon>
        <taxon>Eragrostis</taxon>
    </lineage>
</organism>
<feature type="compositionally biased region" description="Acidic residues" evidence="5">
    <location>
        <begin position="199"/>
        <end position="219"/>
    </location>
</feature>
<dbReference type="AlphaFoldDB" id="A0A5J9WTZ3"/>
<dbReference type="Pfam" id="PF03468">
    <property type="entry name" value="XS"/>
    <property type="match status" value="1"/>
</dbReference>
<dbReference type="GO" id="GO:0051607">
    <property type="term" value="P:defense response to virus"/>
    <property type="evidence" value="ECO:0007669"/>
    <property type="project" value="InterPro"/>
</dbReference>
<evidence type="ECO:0000313" key="10">
    <source>
        <dbReference type="Proteomes" id="UP000324897"/>
    </source>
</evidence>
<dbReference type="OrthoDB" id="1936239at2759"/>
<proteinExistence type="inferred from homology"/>
<evidence type="ECO:0000313" key="9">
    <source>
        <dbReference type="EMBL" id="TVU51367.1"/>
    </source>
</evidence>
<evidence type="ECO:0000256" key="6">
    <source>
        <dbReference type="SAM" id="Phobius"/>
    </source>
</evidence>
<feature type="coiled-coil region" evidence="4">
    <location>
        <begin position="599"/>
        <end position="637"/>
    </location>
</feature>
<dbReference type="InterPro" id="IPR005380">
    <property type="entry name" value="XS_domain"/>
</dbReference>
<feature type="non-terminal residue" evidence="9">
    <location>
        <position position="1"/>
    </location>
</feature>